<evidence type="ECO:0000259" key="1">
    <source>
        <dbReference type="Pfam" id="PF00685"/>
    </source>
</evidence>
<protein>
    <recommendedName>
        <fullName evidence="1">Sulfotransferase domain-containing protein</fullName>
    </recommendedName>
</protein>
<dbReference type="GO" id="GO:0008146">
    <property type="term" value="F:sulfotransferase activity"/>
    <property type="evidence" value="ECO:0007669"/>
    <property type="project" value="InterPro"/>
</dbReference>
<organism evidence="2">
    <name type="scientific">marine sediment metagenome</name>
    <dbReference type="NCBI Taxonomy" id="412755"/>
    <lineage>
        <taxon>unclassified sequences</taxon>
        <taxon>metagenomes</taxon>
        <taxon>ecological metagenomes</taxon>
    </lineage>
</organism>
<dbReference type="InterPro" id="IPR000863">
    <property type="entry name" value="Sulfotransferase_dom"/>
</dbReference>
<comment type="caution">
    <text evidence="2">The sequence shown here is derived from an EMBL/GenBank/DDBJ whole genome shotgun (WGS) entry which is preliminary data.</text>
</comment>
<dbReference type="Gene3D" id="3.40.50.300">
    <property type="entry name" value="P-loop containing nucleotide triphosphate hydrolases"/>
    <property type="match status" value="1"/>
</dbReference>
<dbReference type="SUPFAM" id="SSF52540">
    <property type="entry name" value="P-loop containing nucleoside triphosphate hydrolases"/>
    <property type="match status" value="1"/>
</dbReference>
<reference evidence="2" key="1">
    <citation type="journal article" date="2014" name="Front. Microbiol.">
        <title>High frequency of phylogenetically diverse reductive dehalogenase-homologous genes in deep subseafloor sedimentary metagenomes.</title>
        <authorList>
            <person name="Kawai M."/>
            <person name="Futagami T."/>
            <person name="Toyoda A."/>
            <person name="Takaki Y."/>
            <person name="Nishi S."/>
            <person name="Hori S."/>
            <person name="Arai W."/>
            <person name="Tsubouchi T."/>
            <person name="Morono Y."/>
            <person name="Uchiyama I."/>
            <person name="Ito T."/>
            <person name="Fujiyama A."/>
            <person name="Inagaki F."/>
            <person name="Takami H."/>
        </authorList>
    </citation>
    <scope>NUCLEOTIDE SEQUENCE</scope>
    <source>
        <strain evidence="2">Expedition CK06-06</strain>
    </source>
</reference>
<dbReference type="AlphaFoldDB" id="X1DZ60"/>
<proteinExistence type="predicted"/>
<accession>X1DZ60</accession>
<sequence>RSAALMAHEYILRFYFTYKNKFKFHLMSYEKVLLNKESEIQRLAKFCNISIKDLDVDMKTLIKFVS</sequence>
<dbReference type="EMBL" id="BART01041401">
    <property type="protein sequence ID" value="GAH25567.1"/>
    <property type="molecule type" value="Genomic_DNA"/>
</dbReference>
<feature type="non-terminal residue" evidence="2">
    <location>
        <position position="66"/>
    </location>
</feature>
<feature type="non-terminal residue" evidence="2">
    <location>
        <position position="1"/>
    </location>
</feature>
<name>X1DZ60_9ZZZZ</name>
<dbReference type="InterPro" id="IPR027417">
    <property type="entry name" value="P-loop_NTPase"/>
</dbReference>
<dbReference type="Pfam" id="PF00685">
    <property type="entry name" value="Sulfotransfer_1"/>
    <property type="match status" value="1"/>
</dbReference>
<gene>
    <name evidence="2" type="ORF">S01H4_66653</name>
</gene>
<feature type="domain" description="Sulfotransferase" evidence="1">
    <location>
        <begin position="12"/>
        <end position="53"/>
    </location>
</feature>
<evidence type="ECO:0000313" key="2">
    <source>
        <dbReference type="EMBL" id="GAH25567.1"/>
    </source>
</evidence>